<evidence type="ECO:0000313" key="3">
    <source>
        <dbReference type="Proteomes" id="UP001378188"/>
    </source>
</evidence>
<evidence type="ECO:0000259" key="1">
    <source>
        <dbReference type="Pfam" id="PF03190"/>
    </source>
</evidence>
<protein>
    <submittedName>
        <fullName evidence="2">Thioredoxin domain-containing protein</fullName>
    </submittedName>
</protein>
<dbReference type="SUPFAM" id="SSF52833">
    <property type="entry name" value="Thioredoxin-like"/>
    <property type="match status" value="1"/>
</dbReference>
<gene>
    <name evidence="2" type="ORF">V3328_26005</name>
</gene>
<dbReference type="InterPro" id="IPR008928">
    <property type="entry name" value="6-hairpin_glycosidase_sf"/>
</dbReference>
<dbReference type="InterPro" id="IPR036249">
    <property type="entry name" value="Thioredoxin-like_sf"/>
</dbReference>
<dbReference type="PANTHER" id="PTHR42899:SF1">
    <property type="entry name" value="SPERMATOGENESIS-ASSOCIATED PROTEIN 20"/>
    <property type="match status" value="1"/>
</dbReference>
<comment type="caution">
    <text evidence="2">The sequence shown here is derived from an EMBL/GenBank/DDBJ whole genome shotgun (WGS) entry which is preliminary data.</text>
</comment>
<dbReference type="PANTHER" id="PTHR42899">
    <property type="entry name" value="SPERMATOGENESIS-ASSOCIATED PROTEIN 20"/>
    <property type="match status" value="1"/>
</dbReference>
<dbReference type="CDD" id="cd02955">
    <property type="entry name" value="SSP411"/>
    <property type="match status" value="1"/>
</dbReference>
<dbReference type="RefSeq" id="WP_340332651.1">
    <property type="nucleotide sequence ID" value="NZ_JAZHOF010000015.1"/>
</dbReference>
<dbReference type="SUPFAM" id="SSF48208">
    <property type="entry name" value="Six-hairpin glycosidases"/>
    <property type="match status" value="1"/>
</dbReference>
<feature type="domain" description="Spermatogenesis-associated protein 20-like TRX" evidence="1">
    <location>
        <begin position="4"/>
        <end position="164"/>
    </location>
</feature>
<accession>A0AAW9S348</accession>
<organism evidence="2 3">
    <name type="scientific">Microbaculum marinum</name>
    <dbReference type="NCBI Taxonomy" id="1764581"/>
    <lineage>
        <taxon>Bacteria</taxon>
        <taxon>Pseudomonadati</taxon>
        <taxon>Pseudomonadota</taxon>
        <taxon>Alphaproteobacteria</taxon>
        <taxon>Hyphomicrobiales</taxon>
        <taxon>Tepidamorphaceae</taxon>
        <taxon>Microbaculum</taxon>
    </lineage>
</organism>
<dbReference type="Pfam" id="PF03190">
    <property type="entry name" value="Thioredox_DsbH"/>
    <property type="match status" value="1"/>
</dbReference>
<keyword evidence="3" id="KW-1185">Reference proteome</keyword>
<dbReference type="InterPro" id="IPR024705">
    <property type="entry name" value="Ssp411"/>
</dbReference>
<dbReference type="PIRSF" id="PIRSF006402">
    <property type="entry name" value="UCP006402_thioredoxin"/>
    <property type="match status" value="1"/>
</dbReference>
<dbReference type="InterPro" id="IPR012341">
    <property type="entry name" value="6hp_glycosidase-like_sf"/>
</dbReference>
<sequence length="675" mass="73701">MSENLLKHETSPYLLQHAENPVHWRPWGPEALAEAQRENKPILLSVGYAACHWCHVMAHESFEDPGTARWMNDLFVNIKVDREERPDVDQLYMAALHQLGEQGGWPLTMFLAPDGRPFWGGTYFPKEARWGRPGFVSVLKEVSRLFHEEPSKIDQNREALTQRLSAAGADPARLSPDIVPAISDKLIGLIDPVNGGLKGAPKFPQTPMLDLIWRAGLMSGLPQYAAVVVLSLRQIARGGIYDHLGGGFARYSVDDRWLVPHFEKMLYDNAQLIDLMTSAWLHSGDDLFRIRIEETVAWLEREMIAEGGAFAASLDADSEGEEGKFYVWDKAEVDRLLGSEANLFCDAYDITAEGNSEGKSIPNRLSDPFPRDADEERRLSASRAVLFAAREPRIRPGRDDKVLADWNGLTIAALARASVVFDRPEWRALAERAYRFICESMAPDGRLAHACRAGKLTWPGFSSDYAAMMQAALALHDATGNPERLRDAIGFADLLEAWHIGEDGSYRLAASDAADVVIRMRSGTDEATANPNGVAAAALVRLSHLTGESRFMERADRIIAALGADIAQNPLGHASLLSALALRTTGLQVVIVGDPEDPETARLRATARSVPDPNLSLIEIAPGQDLPPGHPATGKTANQGRPAAFVCRGETCSLPVTEPAELAALIQSGGAPASA</sequence>
<dbReference type="Gene3D" id="1.50.10.10">
    <property type="match status" value="1"/>
</dbReference>
<proteinExistence type="predicted"/>
<name>A0AAW9S348_9HYPH</name>
<dbReference type="Proteomes" id="UP001378188">
    <property type="component" value="Unassembled WGS sequence"/>
</dbReference>
<dbReference type="GO" id="GO:0005975">
    <property type="term" value="P:carbohydrate metabolic process"/>
    <property type="evidence" value="ECO:0007669"/>
    <property type="project" value="InterPro"/>
</dbReference>
<dbReference type="InterPro" id="IPR004879">
    <property type="entry name" value="Ssp411-like_TRX"/>
</dbReference>
<dbReference type="EMBL" id="JAZHOF010000015">
    <property type="protein sequence ID" value="MEJ8574955.1"/>
    <property type="molecule type" value="Genomic_DNA"/>
</dbReference>
<dbReference type="AlphaFoldDB" id="A0AAW9S348"/>
<evidence type="ECO:0000313" key="2">
    <source>
        <dbReference type="EMBL" id="MEJ8574955.1"/>
    </source>
</evidence>
<dbReference type="Gene3D" id="3.40.30.10">
    <property type="entry name" value="Glutaredoxin"/>
    <property type="match status" value="1"/>
</dbReference>
<reference evidence="2 3" key="1">
    <citation type="submission" date="2024-02" db="EMBL/GenBank/DDBJ databases">
        <title>Genome analysis and characterization of Microbaculum marinisediminis sp. nov., isolated from marine sediment.</title>
        <authorList>
            <person name="Du Z.-J."/>
            <person name="Ye Y.-Q."/>
            <person name="Zhang Z.-R."/>
            <person name="Yuan S.-M."/>
            <person name="Zhang X.-Y."/>
        </authorList>
    </citation>
    <scope>NUCLEOTIDE SEQUENCE [LARGE SCALE GENOMIC DNA]</scope>
    <source>
        <strain evidence="2 3">SDUM1044001</strain>
    </source>
</reference>